<dbReference type="AlphaFoldDB" id="A0A365P2P8"/>
<comment type="caution">
    <text evidence="1">The sequence shown here is derived from an EMBL/GenBank/DDBJ whole genome shotgun (WGS) entry which is preliminary data.</text>
</comment>
<proteinExistence type="predicted"/>
<dbReference type="RefSeq" id="WP_113988614.1">
    <property type="nucleotide sequence ID" value="NZ_QLST01000005.1"/>
</dbReference>
<accession>A0A365P2P8</accession>
<reference evidence="1 2" key="1">
    <citation type="submission" date="2018-06" db="EMBL/GenBank/DDBJ databases">
        <title>Flavobacterium tibetense sp. nov., isolated from a wetland YonghuCo on Tibetan Plateau.</title>
        <authorList>
            <person name="Xing P."/>
            <person name="Phurbu D."/>
            <person name="Lu H."/>
        </authorList>
    </citation>
    <scope>NUCLEOTIDE SEQUENCE [LARGE SCALE GENOMIC DNA]</scope>
    <source>
        <strain evidence="1 2">YH5</strain>
    </source>
</reference>
<name>A0A365P2P8_9FLAO</name>
<protein>
    <submittedName>
        <fullName evidence="1">Uncharacterized protein</fullName>
    </submittedName>
</protein>
<evidence type="ECO:0000313" key="1">
    <source>
        <dbReference type="EMBL" id="RBA28812.1"/>
    </source>
</evidence>
<evidence type="ECO:0000313" key="2">
    <source>
        <dbReference type="Proteomes" id="UP000253319"/>
    </source>
</evidence>
<organism evidence="1 2">
    <name type="scientific">Flavobacterium tibetense</name>
    <dbReference type="NCBI Taxonomy" id="2233533"/>
    <lineage>
        <taxon>Bacteria</taxon>
        <taxon>Pseudomonadati</taxon>
        <taxon>Bacteroidota</taxon>
        <taxon>Flavobacteriia</taxon>
        <taxon>Flavobacteriales</taxon>
        <taxon>Flavobacteriaceae</taxon>
        <taxon>Flavobacterium</taxon>
    </lineage>
</organism>
<gene>
    <name evidence="1" type="ORF">DPN68_05330</name>
</gene>
<keyword evidence="2" id="KW-1185">Reference proteome</keyword>
<dbReference type="Proteomes" id="UP000253319">
    <property type="component" value="Unassembled WGS sequence"/>
</dbReference>
<sequence length="114" mass="13783">MEKIYDLIIQKFKKGMEIPLIRKGKYYTFIETTTTIVNEIFYDRSIHYRISDVNTKKITSLFIELTYEYYVQHKDTFPSRGWYEAHEILKYEYKSRPCNYSVVQGLINTISKKN</sequence>
<dbReference type="EMBL" id="QLST01000005">
    <property type="protein sequence ID" value="RBA28812.1"/>
    <property type="molecule type" value="Genomic_DNA"/>
</dbReference>